<sequence length="497" mass="57406">MTSKLPDLLIHHILSFVKVKQAVQTCILSKRWRYIWTSLPFLNFDISDLPQQSYRCNYHLDRLVDNVLSLRDNRCFDMRRFHLIGGYAAFKSISHLRRWIIGVARSNVEDIYVQFYGSYNNNDREFRVLDCVFTCNLLTKLELDLSTSCKIILPNFISLPRLRYLKLNNPSFDYDALTKLCNNCPLLEHLDLSGIRNSEPLNINISSHTLKHLSLGVANSSAPLNITISSLSLKHFEVHIGYHSSIHNTLRLCAPNLVYLVLSNLDYMLLEDVSSLVRADVGVQLKPRKLNAKFWRIHAQDTLKSLKSLRNVKDLTISLRPLKDVRRVQELLQEQPFEFSNLQRLKLQNISPSKDSMHAIASLVKISPIIESIKLELCQDVETNYSYNHNYNYNHSDTDAEQEMESDPHTGEPTVDLEGLLADTMKQLKSVEISGLQGSDNELEFIQILMKNAMVLKKMVLRTQLYRSRIEKFCEEEENFPSASSSLRICFHLLQNF</sequence>
<dbReference type="PANTHER" id="PTHR31900:SF32">
    <property type="entry name" value="F-BOX_RNI_FBD-LIKE DOMAIN PROTEIN"/>
    <property type="match status" value="1"/>
</dbReference>
<organism evidence="2 3">
    <name type="scientific">Papaver somniferum</name>
    <name type="common">Opium poppy</name>
    <dbReference type="NCBI Taxonomy" id="3469"/>
    <lineage>
        <taxon>Eukaryota</taxon>
        <taxon>Viridiplantae</taxon>
        <taxon>Streptophyta</taxon>
        <taxon>Embryophyta</taxon>
        <taxon>Tracheophyta</taxon>
        <taxon>Spermatophyta</taxon>
        <taxon>Magnoliopsida</taxon>
        <taxon>Ranunculales</taxon>
        <taxon>Papaveraceae</taxon>
        <taxon>Papaveroideae</taxon>
        <taxon>Papaver</taxon>
    </lineage>
</organism>
<dbReference type="PANTHER" id="PTHR31900">
    <property type="entry name" value="F-BOX/RNI SUPERFAMILY PROTEIN-RELATED"/>
    <property type="match status" value="1"/>
</dbReference>
<dbReference type="InterPro" id="IPR001810">
    <property type="entry name" value="F-box_dom"/>
</dbReference>
<proteinExistence type="predicted"/>
<dbReference type="InterPro" id="IPR055411">
    <property type="entry name" value="LRR_FXL15/At3g58940/PEG3-like"/>
</dbReference>
<dbReference type="AlphaFoldDB" id="A0A4Y7IZM4"/>
<dbReference type="InterPro" id="IPR053781">
    <property type="entry name" value="F-box_AtFBL13-like"/>
</dbReference>
<dbReference type="Pfam" id="PF24758">
    <property type="entry name" value="LRR_At5g56370"/>
    <property type="match status" value="1"/>
</dbReference>
<dbReference type="Pfam" id="PF08387">
    <property type="entry name" value="FBD"/>
    <property type="match status" value="1"/>
</dbReference>
<dbReference type="InterPro" id="IPR036047">
    <property type="entry name" value="F-box-like_dom_sf"/>
</dbReference>
<dbReference type="InterPro" id="IPR050232">
    <property type="entry name" value="FBL13/AtMIF1-like"/>
</dbReference>
<feature type="domain" description="F-box" evidence="1">
    <location>
        <begin position="5"/>
        <end position="45"/>
    </location>
</feature>
<dbReference type="Pfam" id="PF00646">
    <property type="entry name" value="F-box"/>
    <property type="match status" value="1"/>
</dbReference>
<dbReference type="Gene3D" id="3.80.10.10">
    <property type="entry name" value="Ribonuclease Inhibitor"/>
    <property type="match status" value="1"/>
</dbReference>
<dbReference type="OMA" id="HIVSHRC"/>
<dbReference type="Proteomes" id="UP000316621">
    <property type="component" value="Chromosome 3"/>
</dbReference>
<reference evidence="2 3" key="1">
    <citation type="journal article" date="2018" name="Science">
        <title>The opium poppy genome and morphinan production.</title>
        <authorList>
            <person name="Guo L."/>
            <person name="Winzer T."/>
            <person name="Yang X."/>
            <person name="Li Y."/>
            <person name="Ning Z."/>
            <person name="He Z."/>
            <person name="Teodor R."/>
            <person name="Lu Y."/>
            <person name="Bowser T.A."/>
            <person name="Graham I.A."/>
            <person name="Ye K."/>
        </authorList>
    </citation>
    <scope>NUCLEOTIDE SEQUENCE [LARGE SCALE GENOMIC DNA]</scope>
    <source>
        <strain evidence="3">cv. HN1</strain>
        <tissue evidence="2">Leaves</tissue>
    </source>
</reference>
<dbReference type="EMBL" id="CM010717">
    <property type="protein sequence ID" value="RZC54057.1"/>
    <property type="molecule type" value="Genomic_DNA"/>
</dbReference>
<dbReference type="Gramene" id="RZC54057">
    <property type="protein sequence ID" value="RZC54057"/>
    <property type="gene ID" value="C5167_012917"/>
</dbReference>
<gene>
    <name evidence="2" type="ORF">C5167_012917</name>
</gene>
<evidence type="ECO:0000259" key="1">
    <source>
        <dbReference type="SMART" id="SM00256"/>
    </source>
</evidence>
<dbReference type="SMART" id="SM00256">
    <property type="entry name" value="FBOX"/>
    <property type="match status" value="1"/>
</dbReference>
<dbReference type="SUPFAM" id="SSF81383">
    <property type="entry name" value="F-box domain"/>
    <property type="match status" value="1"/>
</dbReference>
<name>A0A4Y7IZM4_PAPSO</name>
<evidence type="ECO:0000313" key="2">
    <source>
        <dbReference type="EMBL" id="RZC54057.1"/>
    </source>
</evidence>
<keyword evidence="3" id="KW-1185">Reference proteome</keyword>
<dbReference type="InterPro" id="IPR032675">
    <property type="entry name" value="LRR_dom_sf"/>
</dbReference>
<dbReference type="InterPro" id="IPR006566">
    <property type="entry name" value="FBD"/>
</dbReference>
<evidence type="ECO:0000313" key="3">
    <source>
        <dbReference type="Proteomes" id="UP000316621"/>
    </source>
</evidence>
<dbReference type="CDD" id="cd22160">
    <property type="entry name" value="F-box_AtFBL13-like"/>
    <property type="match status" value="1"/>
</dbReference>
<dbReference type="SUPFAM" id="SSF52047">
    <property type="entry name" value="RNI-like"/>
    <property type="match status" value="1"/>
</dbReference>
<accession>A0A4Y7IZM4</accession>
<protein>
    <recommendedName>
        <fullName evidence="1">F-box domain-containing protein</fullName>
    </recommendedName>
</protein>